<sequence length="105" mass="12048">MVIIYQPFHPENPLSVGKCKRILRKTTDGNLTPNYAPSIACRSVGKGKYHEISILHSENQVLILKLNRRIKDQMPRLLEGAVYLRSPFIRINTVNKINDLSICIY</sequence>
<dbReference type="Proteomes" id="UP000887565">
    <property type="component" value="Unplaced"/>
</dbReference>
<accession>A0A915JZZ5</accession>
<protein>
    <submittedName>
        <fullName evidence="2">Uncharacterized protein</fullName>
    </submittedName>
</protein>
<evidence type="ECO:0000313" key="2">
    <source>
        <dbReference type="WBParaSite" id="nRc.2.0.1.t31982-RA"/>
    </source>
</evidence>
<dbReference type="AlphaFoldDB" id="A0A915JZZ5"/>
<reference evidence="2" key="1">
    <citation type="submission" date="2022-11" db="UniProtKB">
        <authorList>
            <consortium name="WormBaseParasite"/>
        </authorList>
    </citation>
    <scope>IDENTIFICATION</scope>
</reference>
<organism evidence="1 2">
    <name type="scientific">Romanomermis culicivorax</name>
    <name type="common">Nematode worm</name>
    <dbReference type="NCBI Taxonomy" id="13658"/>
    <lineage>
        <taxon>Eukaryota</taxon>
        <taxon>Metazoa</taxon>
        <taxon>Ecdysozoa</taxon>
        <taxon>Nematoda</taxon>
        <taxon>Enoplea</taxon>
        <taxon>Dorylaimia</taxon>
        <taxon>Mermithida</taxon>
        <taxon>Mermithoidea</taxon>
        <taxon>Mermithidae</taxon>
        <taxon>Romanomermis</taxon>
    </lineage>
</organism>
<proteinExistence type="predicted"/>
<evidence type="ECO:0000313" key="1">
    <source>
        <dbReference type="Proteomes" id="UP000887565"/>
    </source>
</evidence>
<dbReference type="WBParaSite" id="nRc.2.0.1.t31982-RA">
    <property type="protein sequence ID" value="nRc.2.0.1.t31982-RA"/>
    <property type="gene ID" value="nRc.2.0.1.g31982"/>
</dbReference>
<name>A0A915JZZ5_ROMCU</name>
<keyword evidence="1" id="KW-1185">Reference proteome</keyword>